<dbReference type="Proteomes" id="UP001597425">
    <property type="component" value="Unassembled WGS sequence"/>
</dbReference>
<dbReference type="EMBL" id="JBHUJD010000001">
    <property type="protein sequence ID" value="MFD2309014.1"/>
    <property type="molecule type" value="Genomic_DNA"/>
</dbReference>
<gene>
    <name evidence="1" type="ORF">ACFSKX_01175</name>
</gene>
<protein>
    <submittedName>
        <fullName evidence="1">Uncharacterized protein</fullName>
    </submittedName>
</protein>
<evidence type="ECO:0000313" key="2">
    <source>
        <dbReference type="Proteomes" id="UP001597425"/>
    </source>
</evidence>
<accession>A0ABW5ECC4</accession>
<keyword evidence="2" id="KW-1185">Reference proteome</keyword>
<sequence>MLNNLPMVFRGARSLIRDIGHTAGYGVVYWYSMACAAAGSSECAAVHQMASDDSGRIGLALYDYVNDPDVRADVNYAISAAYNAQVHSDPAQAYLTGRIGLGVGMSYYTSPYGVGLAIMGLSGGALRASQTYGSGLQLNHVIEGAIGGGGP</sequence>
<reference evidence="2" key="1">
    <citation type="journal article" date="2019" name="Int. J. Syst. Evol. Microbiol.">
        <title>The Global Catalogue of Microorganisms (GCM) 10K type strain sequencing project: providing services to taxonomists for standard genome sequencing and annotation.</title>
        <authorList>
            <consortium name="The Broad Institute Genomics Platform"/>
            <consortium name="The Broad Institute Genome Sequencing Center for Infectious Disease"/>
            <person name="Wu L."/>
            <person name="Ma J."/>
        </authorList>
    </citation>
    <scope>NUCLEOTIDE SEQUENCE [LARGE SCALE GENOMIC DNA]</scope>
    <source>
        <strain evidence="2">KCTC 12848</strain>
    </source>
</reference>
<name>A0ABW5ECC4_9GAMM</name>
<comment type="caution">
    <text evidence="1">The sequence shown here is derived from an EMBL/GenBank/DDBJ whole genome shotgun (WGS) entry which is preliminary data.</text>
</comment>
<organism evidence="1 2">
    <name type="scientific">Microbulbifer halophilus</name>
    <dbReference type="NCBI Taxonomy" id="453963"/>
    <lineage>
        <taxon>Bacteria</taxon>
        <taxon>Pseudomonadati</taxon>
        <taxon>Pseudomonadota</taxon>
        <taxon>Gammaproteobacteria</taxon>
        <taxon>Cellvibrionales</taxon>
        <taxon>Microbulbiferaceae</taxon>
        <taxon>Microbulbifer</taxon>
    </lineage>
</organism>
<dbReference type="RefSeq" id="WP_265721133.1">
    <property type="nucleotide sequence ID" value="NZ_JAPIVK010000008.1"/>
</dbReference>
<proteinExistence type="predicted"/>
<evidence type="ECO:0000313" key="1">
    <source>
        <dbReference type="EMBL" id="MFD2309014.1"/>
    </source>
</evidence>